<evidence type="ECO:0000259" key="2">
    <source>
        <dbReference type="PROSITE" id="PS50937"/>
    </source>
</evidence>
<dbReference type="PROSITE" id="PS50937">
    <property type="entry name" value="HTH_MERR_2"/>
    <property type="match status" value="1"/>
</dbReference>
<dbReference type="SMART" id="SM00422">
    <property type="entry name" value="HTH_MERR"/>
    <property type="match status" value="1"/>
</dbReference>
<dbReference type="PANTHER" id="PTHR30204:SF98">
    <property type="entry name" value="HTH-TYPE TRANSCRIPTIONAL REGULATOR ADHR"/>
    <property type="match status" value="1"/>
</dbReference>
<evidence type="ECO:0000313" key="3">
    <source>
        <dbReference type="EMBL" id="GIF72130.1"/>
    </source>
</evidence>
<dbReference type="Gene3D" id="1.10.1660.10">
    <property type="match status" value="1"/>
</dbReference>
<dbReference type="SUPFAM" id="SSF46955">
    <property type="entry name" value="Putative DNA-binding domain"/>
    <property type="match status" value="1"/>
</dbReference>
<evidence type="ECO:0000256" key="1">
    <source>
        <dbReference type="ARBA" id="ARBA00023125"/>
    </source>
</evidence>
<organism evidence="3 4">
    <name type="scientific">Asanoa siamensis</name>
    <dbReference type="NCBI Taxonomy" id="926357"/>
    <lineage>
        <taxon>Bacteria</taxon>
        <taxon>Bacillati</taxon>
        <taxon>Actinomycetota</taxon>
        <taxon>Actinomycetes</taxon>
        <taxon>Micromonosporales</taxon>
        <taxon>Micromonosporaceae</taxon>
        <taxon>Asanoa</taxon>
    </lineage>
</organism>
<keyword evidence="4" id="KW-1185">Reference proteome</keyword>
<evidence type="ECO:0000313" key="4">
    <source>
        <dbReference type="Proteomes" id="UP000604117"/>
    </source>
</evidence>
<reference evidence="3 4" key="1">
    <citation type="submission" date="2021-01" db="EMBL/GenBank/DDBJ databases">
        <title>Whole genome shotgun sequence of Asanoa siamensis NBRC 107932.</title>
        <authorList>
            <person name="Komaki H."/>
            <person name="Tamura T."/>
        </authorList>
    </citation>
    <scope>NUCLEOTIDE SEQUENCE [LARGE SCALE GENOMIC DNA]</scope>
    <source>
        <strain evidence="3 4">NBRC 107932</strain>
    </source>
</reference>
<name>A0ABQ4CLF7_9ACTN</name>
<dbReference type="InterPro" id="IPR047057">
    <property type="entry name" value="MerR_fam"/>
</dbReference>
<keyword evidence="1" id="KW-0238">DNA-binding</keyword>
<dbReference type="Pfam" id="PF13411">
    <property type="entry name" value="MerR_1"/>
    <property type="match status" value="1"/>
</dbReference>
<dbReference type="PANTHER" id="PTHR30204">
    <property type="entry name" value="REDOX-CYCLING DRUG-SENSING TRANSCRIPTIONAL ACTIVATOR SOXR"/>
    <property type="match status" value="1"/>
</dbReference>
<protein>
    <submittedName>
        <fullName evidence="3">Transcriptional regulator</fullName>
    </submittedName>
</protein>
<proteinExistence type="predicted"/>
<sequence>MRISCLSRQTGLPVATIKFYLREGLLPPGTPTGRNQADYDEGHLRRLRLIRALTNVGKLDLSTVRQLLASIEDDELSLASLYGVIHSFPDDAAPPKLNGLADATADVDKLIDDLGWSISPDAAGRDRLVQVVAALRQLGCDCGIQFFAPYATTAEQLVAAEMDLLRPESEGIDRAAAVVRAVLLEVALTAVHRLAREHYVTNRFGPADDEPPGAGSAPG</sequence>
<dbReference type="PRINTS" id="PR00040">
    <property type="entry name" value="HTHMERR"/>
</dbReference>
<dbReference type="RefSeq" id="WP_203711584.1">
    <property type="nucleotide sequence ID" value="NZ_BONE01000009.1"/>
</dbReference>
<dbReference type="InterPro" id="IPR009061">
    <property type="entry name" value="DNA-bd_dom_put_sf"/>
</dbReference>
<accession>A0ABQ4CLF7</accession>
<dbReference type="InterPro" id="IPR000551">
    <property type="entry name" value="MerR-type_HTH_dom"/>
</dbReference>
<comment type="caution">
    <text evidence="3">The sequence shown here is derived from an EMBL/GenBank/DDBJ whole genome shotgun (WGS) entry which is preliminary data.</text>
</comment>
<dbReference type="Proteomes" id="UP000604117">
    <property type="component" value="Unassembled WGS sequence"/>
</dbReference>
<feature type="domain" description="HTH merR-type" evidence="2">
    <location>
        <begin position="1"/>
        <end position="70"/>
    </location>
</feature>
<dbReference type="EMBL" id="BONE01000009">
    <property type="protein sequence ID" value="GIF72130.1"/>
    <property type="molecule type" value="Genomic_DNA"/>
</dbReference>
<gene>
    <name evidence="3" type="ORF">Asi02nite_16480</name>
</gene>